<feature type="compositionally biased region" description="Acidic residues" evidence="8">
    <location>
        <begin position="1828"/>
        <end position="1840"/>
    </location>
</feature>
<evidence type="ECO:0000256" key="8">
    <source>
        <dbReference type="SAM" id="MobiDB-lite"/>
    </source>
</evidence>
<dbReference type="InterPro" id="IPR024298">
    <property type="entry name" value="Sec16_Sec23-bd"/>
</dbReference>
<reference evidence="12" key="1">
    <citation type="submission" date="2023-07" db="EMBL/GenBank/DDBJ databases">
        <title>A draft genome of Kazachstania heterogenica Y-27499.</title>
        <authorList>
            <person name="Donic C."/>
            <person name="Kralova J.S."/>
            <person name="Fidel L."/>
            <person name="Ben-Dor S."/>
            <person name="Jung S."/>
        </authorList>
    </citation>
    <scope>NUCLEOTIDE SEQUENCE [LARGE SCALE GENOMIC DNA]</scope>
    <source>
        <strain evidence="12">Y27499</strain>
    </source>
</reference>
<evidence type="ECO:0000256" key="4">
    <source>
        <dbReference type="ARBA" id="ARBA00022824"/>
    </source>
</evidence>
<evidence type="ECO:0000256" key="1">
    <source>
        <dbReference type="ARBA" id="ARBA00004397"/>
    </source>
</evidence>
<keyword evidence="7" id="KW-0653">Protein transport</keyword>
<evidence type="ECO:0000256" key="6">
    <source>
        <dbReference type="ARBA" id="ARBA00024687"/>
    </source>
</evidence>
<keyword evidence="12" id="KW-1185">Reference proteome</keyword>
<dbReference type="CDD" id="cd09233">
    <property type="entry name" value="ACE1-Sec16-like"/>
    <property type="match status" value="1"/>
</dbReference>
<feature type="domain" description="Sec16 central conserved" evidence="10">
    <location>
        <begin position="1013"/>
        <end position="1101"/>
    </location>
</feature>
<evidence type="ECO:0000313" key="12">
    <source>
        <dbReference type="Proteomes" id="UP001306508"/>
    </source>
</evidence>
<gene>
    <name evidence="11" type="ORF">RI543_002868</name>
</gene>
<sequence length="2042" mass="225938">MTPEAKRRKNQKKKLKQKQKKAAAAAAAVAVAATTTIVVNTTVTDVSTTTAGTDSATTENNTLDLTSSTVSDETNVNTRSNTPLNKGSTIQEEKEEITIPEEKEEDKTNFIKESEISVEVVEQTSSEVGSHQAPFEKDVQEQELEFHNDVNETLNQADDAQSLNEYNEEGVERIDLSEGVIDADDSESELMQQGNGLNETMDKIGEKQNELSMEQFGDKIVGHETFIDNEHTQNKVQFTNSSTTDAKENVPLPTHTVIQIEDKTSQEVEEQQMQNHEQLHQSTVVRLNKENVEFPTIINSEGLGTDSNISKNDKMDFPHKESATTQPESFSENHLTTQEFINDDLFESSPRDELMPWEQHEELYQNKDKQYHHNIADERNENEPELVGDVSELFTTDNNEEFLPWIENKASKKTEINDSVIEHDVDTVSALVPSTSHNENKNSQVNIDIKQVDNTSDLFDKDIDQTDEIWLKETNNNVPSSPLTSVTHTVEPTDASTTKINLEPSRSVVNDSFKKFSFLKDDDDLLDDDDDSFLESEDELVTQNVNRSDSFISSEGITFDNTSRNNSKKQFHTTSRYTPTNSDMMVSDQNTLSNQGGTVGIVLPQQINNISRPASNIQPSQGSTIQLSSQGLTRPSLNSQNTQQVIEKLAVEKKKSDAYDFPMDLIADKVKPVHAKPVGIPSPKLNNTSFLPMKSSRNVSVSIRSTSGYQSLDAVSNISMPVNPYASVIKKEAAAKQPVPLTGPVGVVPPSLNLPVSPTSPINSNNMISFMSSPPLQGNARNFSNNSSISSAQLNARSNIYAPQTEINAAPPKRASQSSQYAPRSSNTLQSAQALPSQYNFPPSNGNPRKSMTISPVNTKLNYTSSTSKGNHARKNSSLYSPNSNENSSRYAPTVHPQYQQQLETIQSNFIPHPFPATSIPPKPNTMKQTVSQINPLGIIQQYPPHPINDNENISQRLDATSQLDSFSNHQVSGTGLSQSVSGGSYNNKKSEYHSNKMILEIDNNALLSRQFPLFQFNSSSKLVYGIPVSMGSYATTTSVVNSLEVVSLDSIIKSDPILKSFPGPLTQKSKQKDIEKWLSTIIEETNLDTNSDEYLIWKILQIKLSLNCSINDISEVIYNTYELQTYLSQPFNLNISQPNAYKLDNIGQMRILASLQVGDYNTALRDALGHKDHTMALLIGSLISKDKLVDAVDSYFVEEGNNPTCINLLSLIFHAFMGNSKVVIKKFYSDNEKATWIVDNWRTVVAAVLKHCSNYDSDNKIPPVIIEFFVELAIFLYHKGLKLVASLLFMIVDVPLSMIPVLKDSDVTFDYIGNPTSVQSIVWSELYQYYCVVQNSKSSDYDELLPQKIYHGMYLQEQGLSNLATKYSDYVASRLKQLNKKDVTSLNLSSRLGELQSRLIGSNSGWLLKPKLSSVWGQLDKSFNKYIGGDEDASPTPSDTFGKYVVGNEEIIKSSPNNIINNYVGGNIETSPAVMGIGKTTNRPVMYSPKKYSFVKKPIEKSLYVPKSQTLSTSNILEEIQPSPVKTTMYSLRTNNSVPVNISSHFNHVEPAKQNDKEISDAMVSEKRNESLEEPSILTLQPKETDIVEPVIKDVSTELQSIPLPVDNSDASLLAHSNIEEVSTNQDNIPSHRINEVCKQGVNIDDSQQLKNNSVELSIGDNKMPLPVLSESVSSITDDKILSSNAIHNDLSHSIENEIASVTEDRKEMLSTFTTRAVSYVAENSISPSPGAQMATSIPVGNNFIPPFSPQGLTSIPLVQPLTVETKNESDRQKPVFNSTKYNSFAVSGMDADNLDSFEPRIRPSSSAAQGVPSVKISEEANVQYNDEVEDDSDEDEDKETIATKKDTETKKKVEKNNSGSQKAGWFSWLKKDPNEKKVVKAKLGYQNNFYYDEKLKRWVNKNATEEEKKKMQEAAAPPPPPIVKRKDTVVKTTPRPSFSHPNTNSLSSAPSGPPPGMVLPVNPLSGKPMNQASNNISASTSTESSATPKLPPSISSSQPVNLAGKASNGLDDILNISAATTASRRKKKPGRGYVNVMENR</sequence>
<evidence type="ECO:0000256" key="7">
    <source>
        <dbReference type="RuleBase" id="RU364101"/>
    </source>
</evidence>
<dbReference type="InterPro" id="IPR024340">
    <property type="entry name" value="Sec16_CCD"/>
</dbReference>
<dbReference type="EMBL" id="JAWIZZ010000046">
    <property type="protein sequence ID" value="KAK5779746.1"/>
    <property type="molecule type" value="Genomic_DNA"/>
</dbReference>
<protein>
    <recommendedName>
        <fullName evidence="7">Protein transport protein sec16</fullName>
    </recommendedName>
</protein>
<comment type="subcellular location">
    <subcellularLocation>
        <location evidence="1">Endoplasmic reticulum membrane</location>
        <topology evidence="1">Peripheral membrane protein</topology>
        <orientation evidence="1">Cytoplasmic side</orientation>
    </subcellularLocation>
</comment>
<comment type="function">
    <text evidence="6 7">Involved in the initiation of assembly of the COPII coat required for the formation of transport vesicles from the endoplasmic reticulum (ER) and the selection of cargo molecules. Also involved in autophagy.</text>
</comment>
<dbReference type="GO" id="GO:0070973">
    <property type="term" value="P:protein localization to endoplasmic reticulum exit site"/>
    <property type="evidence" value="ECO:0007669"/>
    <property type="project" value="TreeGrafter"/>
</dbReference>
<feature type="region of interest" description="Disordered" evidence="8">
    <location>
        <begin position="1797"/>
        <end position="1863"/>
    </location>
</feature>
<dbReference type="Proteomes" id="UP001306508">
    <property type="component" value="Unassembled WGS sequence"/>
</dbReference>
<dbReference type="Pfam" id="PF12931">
    <property type="entry name" value="TPR_Sec16"/>
    <property type="match status" value="1"/>
</dbReference>
<dbReference type="Gene3D" id="6.20.50.30">
    <property type="match status" value="1"/>
</dbReference>
<dbReference type="GO" id="GO:0007030">
    <property type="term" value="P:Golgi organization"/>
    <property type="evidence" value="ECO:0007669"/>
    <property type="project" value="TreeGrafter"/>
</dbReference>
<feature type="region of interest" description="Disordered" evidence="8">
    <location>
        <begin position="2023"/>
        <end position="2042"/>
    </location>
</feature>
<proteinExistence type="inferred from homology"/>
<dbReference type="GO" id="GO:0005789">
    <property type="term" value="C:endoplasmic reticulum membrane"/>
    <property type="evidence" value="ECO:0007669"/>
    <property type="project" value="UniProtKB-SubCell"/>
</dbReference>
<keyword evidence="7" id="KW-0472">Membrane</keyword>
<feature type="region of interest" description="Disordered" evidence="8">
    <location>
        <begin position="808"/>
        <end position="831"/>
    </location>
</feature>
<feature type="region of interest" description="Disordered" evidence="8">
    <location>
        <begin position="1908"/>
        <end position="2011"/>
    </location>
</feature>
<dbReference type="GO" id="GO:0015031">
    <property type="term" value="P:protein transport"/>
    <property type="evidence" value="ECO:0007669"/>
    <property type="project" value="UniProtKB-KW"/>
</dbReference>
<comment type="similarity">
    <text evidence="2 7">Belongs to the SEC16 family.</text>
</comment>
<dbReference type="Gene3D" id="1.20.58.940">
    <property type="match status" value="1"/>
</dbReference>
<feature type="compositionally biased region" description="Polar residues" evidence="8">
    <location>
        <begin position="1932"/>
        <end position="1946"/>
    </location>
</feature>
<keyword evidence="7" id="KW-0072">Autophagy</keyword>
<dbReference type="GO" id="GO:0016192">
    <property type="term" value="P:vesicle-mediated transport"/>
    <property type="evidence" value="ECO:0007669"/>
    <property type="project" value="UniProtKB-KW"/>
</dbReference>
<keyword evidence="5 7" id="KW-0931">ER-Golgi transport</keyword>
<name>A0AAN7ZXS8_9SACH</name>
<dbReference type="GO" id="GO:0012507">
    <property type="term" value="C:ER to Golgi transport vesicle membrane"/>
    <property type="evidence" value="ECO:0007669"/>
    <property type="project" value="TreeGrafter"/>
</dbReference>
<dbReference type="Pfam" id="PF12932">
    <property type="entry name" value="Sec16"/>
    <property type="match status" value="1"/>
</dbReference>
<dbReference type="GO" id="GO:0006914">
    <property type="term" value="P:autophagy"/>
    <property type="evidence" value="ECO:0007669"/>
    <property type="project" value="UniProtKB-KW"/>
</dbReference>
<keyword evidence="4 7" id="KW-0256">Endoplasmic reticulum</keyword>
<evidence type="ECO:0000256" key="3">
    <source>
        <dbReference type="ARBA" id="ARBA00022448"/>
    </source>
</evidence>
<feature type="domain" description="Sec16 Sec23-binding" evidence="9">
    <location>
        <begin position="1152"/>
        <end position="1431"/>
    </location>
</feature>
<dbReference type="PANTHER" id="PTHR13402">
    <property type="entry name" value="RGPR-RELATED"/>
    <property type="match status" value="1"/>
</dbReference>
<feature type="region of interest" description="Disordered" evidence="8">
    <location>
        <begin position="836"/>
        <end position="855"/>
    </location>
</feature>
<evidence type="ECO:0000256" key="5">
    <source>
        <dbReference type="ARBA" id="ARBA00022892"/>
    </source>
</evidence>
<organism evidence="11 12">
    <name type="scientific">Arxiozyma heterogenica</name>
    <dbReference type="NCBI Taxonomy" id="278026"/>
    <lineage>
        <taxon>Eukaryota</taxon>
        <taxon>Fungi</taxon>
        <taxon>Dikarya</taxon>
        <taxon>Ascomycota</taxon>
        <taxon>Saccharomycotina</taxon>
        <taxon>Saccharomycetes</taxon>
        <taxon>Saccharomycetales</taxon>
        <taxon>Saccharomycetaceae</taxon>
        <taxon>Arxiozyma</taxon>
    </lineage>
</organism>
<dbReference type="PANTHER" id="PTHR13402:SF6">
    <property type="entry name" value="SECRETORY 16, ISOFORM I"/>
    <property type="match status" value="1"/>
</dbReference>
<evidence type="ECO:0000259" key="10">
    <source>
        <dbReference type="Pfam" id="PF12932"/>
    </source>
</evidence>
<feature type="region of interest" description="Disordered" evidence="8">
    <location>
        <begin position="860"/>
        <end position="892"/>
    </location>
</feature>
<evidence type="ECO:0000256" key="2">
    <source>
        <dbReference type="ARBA" id="ARBA00005927"/>
    </source>
</evidence>
<dbReference type="GO" id="GO:0070971">
    <property type="term" value="C:endoplasmic reticulum exit site"/>
    <property type="evidence" value="ECO:0007669"/>
    <property type="project" value="TreeGrafter"/>
</dbReference>
<keyword evidence="3 7" id="KW-0813">Transport</keyword>
<evidence type="ECO:0000313" key="11">
    <source>
        <dbReference type="EMBL" id="KAK5779746.1"/>
    </source>
</evidence>
<comment type="caution">
    <text evidence="11">The sequence shown here is derived from an EMBL/GenBank/DDBJ whole genome shotgun (WGS) entry which is preliminary data.</text>
</comment>
<feature type="compositionally biased region" description="Polar residues" evidence="8">
    <location>
        <begin position="815"/>
        <end position="831"/>
    </location>
</feature>
<feature type="compositionally biased region" description="Basic and acidic residues" evidence="8">
    <location>
        <begin position="1841"/>
        <end position="1857"/>
    </location>
</feature>
<feature type="compositionally biased region" description="Low complexity" evidence="8">
    <location>
        <begin position="1972"/>
        <end position="1989"/>
    </location>
</feature>
<evidence type="ECO:0000259" key="9">
    <source>
        <dbReference type="Pfam" id="PF12931"/>
    </source>
</evidence>
<accession>A0AAN7ZXS8</accession>